<evidence type="ECO:0000259" key="1">
    <source>
        <dbReference type="Pfam" id="PF13518"/>
    </source>
</evidence>
<dbReference type="InterPro" id="IPR009057">
    <property type="entry name" value="Homeodomain-like_sf"/>
</dbReference>
<comment type="caution">
    <text evidence="3">The sequence shown here is derived from an EMBL/GenBank/DDBJ whole genome shotgun (WGS) entry which is preliminary data.</text>
</comment>
<dbReference type="Pfam" id="PF13518">
    <property type="entry name" value="HTH_28"/>
    <property type="match status" value="1"/>
</dbReference>
<evidence type="ECO:0000313" key="6">
    <source>
        <dbReference type="Proteomes" id="UP000319498"/>
    </source>
</evidence>
<accession>A0A837KL90</accession>
<proteinExistence type="predicted"/>
<keyword evidence="6" id="KW-1185">Reference proteome</keyword>
<dbReference type="EMBL" id="BJOL01000069">
    <property type="protein sequence ID" value="GED61548.1"/>
    <property type="molecule type" value="Genomic_DNA"/>
</dbReference>
<dbReference type="Proteomes" id="UP000035218">
    <property type="component" value="Unassembled WGS sequence"/>
</dbReference>
<dbReference type="GeneID" id="87587522"/>
<evidence type="ECO:0000313" key="2">
    <source>
        <dbReference type="EMBL" id="GED61548.1"/>
    </source>
</evidence>
<reference evidence="3 5" key="1">
    <citation type="submission" date="2015-05" db="EMBL/GenBank/DDBJ databases">
        <title>Genome sequencing project for genomic taxonomy and phylogenomics of Bacillus-like bacteria.</title>
        <authorList>
            <person name="Liu B."/>
            <person name="Wang J."/>
            <person name="Zhu Y."/>
            <person name="Liu G."/>
            <person name="Chen Q."/>
            <person name="Chen Z."/>
            <person name="Lan J."/>
            <person name="Che J."/>
            <person name="Ge C."/>
            <person name="Shi H."/>
            <person name="Pan Z."/>
            <person name="Liu X."/>
        </authorList>
    </citation>
    <scope>NUCLEOTIDE SEQUENCE [LARGE SCALE GENOMIC DNA]</scope>
    <source>
        <strain evidence="3 5">DSM 9885</strain>
    </source>
</reference>
<dbReference type="OrthoDB" id="2476570at2"/>
<name>A0A837KL90_9BACL</name>
<gene>
    <name evidence="4" type="ORF">AA984_13220</name>
    <name evidence="3" type="ORF">AA984_20955</name>
    <name evidence="2" type="ORF">BFO01nite_56800</name>
</gene>
<feature type="domain" description="Insertion element IS150 protein InsJ-like helix-turn-helix" evidence="1">
    <location>
        <begin position="16"/>
        <end position="67"/>
    </location>
</feature>
<evidence type="ECO:0000313" key="3">
    <source>
        <dbReference type="EMBL" id="KLH97039.1"/>
    </source>
</evidence>
<evidence type="ECO:0000313" key="4">
    <source>
        <dbReference type="EMBL" id="KLH99445.1"/>
    </source>
</evidence>
<dbReference type="InterPro" id="IPR055247">
    <property type="entry name" value="InsJ-like_HTH"/>
</dbReference>
<dbReference type="EMBL" id="LDCN01000003">
    <property type="protein sequence ID" value="KLH99445.1"/>
    <property type="molecule type" value="Genomic_DNA"/>
</dbReference>
<sequence>MEDKRKKYMNYPETLKREAIRLHLEEKWTYKRITEHLGIQDRDRVKKWMRKYRRLGEFGLLDRRGRRETYIDQERHVQKLKRENEILKKCLEIWMQEV</sequence>
<dbReference type="RefSeq" id="WP_047070291.1">
    <property type="nucleotide sequence ID" value="NZ_JARMFZ010000032.1"/>
</dbReference>
<dbReference type="EMBL" id="LDCN01000007">
    <property type="protein sequence ID" value="KLH97039.1"/>
    <property type="molecule type" value="Genomic_DNA"/>
</dbReference>
<organism evidence="3 5">
    <name type="scientific">Brevibacillus formosus</name>
    <dbReference type="NCBI Taxonomy" id="54913"/>
    <lineage>
        <taxon>Bacteria</taxon>
        <taxon>Bacillati</taxon>
        <taxon>Bacillota</taxon>
        <taxon>Bacilli</taxon>
        <taxon>Bacillales</taxon>
        <taxon>Paenibacillaceae</taxon>
        <taxon>Brevibacillus</taxon>
    </lineage>
</organism>
<protein>
    <submittedName>
        <fullName evidence="3">Transposase</fullName>
    </submittedName>
</protein>
<dbReference type="Proteomes" id="UP000319498">
    <property type="component" value="Unassembled WGS sequence"/>
</dbReference>
<evidence type="ECO:0000313" key="5">
    <source>
        <dbReference type="Proteomes" id="UP000035218"/>
    </source>
</evidence>
<reference evidence="2 6" key="2">
    <citation type="submission" date="2019-06" db="EMBL/GenBank/DDBJ databases">
        <title>Whole genome shotgun sequence of Brevibacillus formosus NBRC 15716.</title>
        <authorList>
            <person name="Hosoyama A."/>
            <person name="Uohara A."/>
            <person name="Ohji S."/>
            <person name="Ichikawa N."/>
        </authorList>
    </citation>
    <scope>NUCLEOTIDE SEQUENCE [LARGE SCALE GENOMIC DNA]</scope>
    <source>
        <strain evidence="2 6">NBRC 15716</strain>
    </source>
</reference>
<dbReference type="AlphaFoldDB" id="A0A837KL90"/>
<dbReference type="SUPFAM" id="SSF46689">
    <property type="entry name" value="Homeodomain-like"/>
    <property type="match status" value="1"/>
</dbReference>
<dbReference type="Gene3D" id="1.10.10.60">
    <property type="entry name" value="Homeodomain-like"/>
    <property type="match status" value="1"/>
</dbReference>